<evidence type="ECO:0000256" key="1">
    <source>
        <dbReference type="ARBA" id="ARBA00023015"/>
    </source>
</evidence>
<accession>A0A5C6LR98</accession>
<sequence length="153" mass="17898">MLDSFMQSLALYETLFPLDIDGQLARLKQQEALLLLLHLYPAFRNILFDFSLPVKTDLEQYMEENFHFNVPLEKFAFLSGRSLSSFKRDFHEIFGETPSRWLLKRRLDAAYQLISRQGRSASEIYLDLGFQDLSHFSFSFKKRFGTSPSQVIA</sequence>
<dbReference type="Pfam" id="PF12833">
    <property type="entry name" value="HTH_18"/>
    <property type="match status" value="1"/>
</dbReference>
<dbReference type="SUPFAM" id="SSF46689">
    <property type="entry name" value="Homeodomain-like"/>
    <property type="match status" value="2"/>
</dbReference>
<keyword evidence="2" id="KW-0238">DNA-binding</keyword>
<organism evidence="5 6">
    <name type="scientific">Chitinophaga pinensis</name>
    <dbReference type="NCBI Taxonomy" id="79329"/>
    <lineage>
        <taxon>Bacteria</taxon>
        <taxon>Pseudomonadati</taxon>
        <taxon>Bacteroidota</taxon>
        <taxon>Chitinophagia</taxon>
        <taxon>Chitinophagales</taxon>
        <taxon>Chitinophagaceae</taxon>
        <taxon>Chitinophaga</taxon>
    </lineage>
</organism>
<keyword evidence="3" id="KW-0804">Transcription</keyword>
<keyword evidence="1" id="KW-0805">Transcription regulation</keyword>
<evidence type="ECO:0000259" key="4">
    <source>
        <dbReference type="PROSITE" id="PS01124"/>
    </source>
</evidence>
<dbReference type="Proteomes" id="UP000318815">
    <property type="component" value="Unassembled WGS sequence"/>
</dbReference>
<feature type="domain" description="HTH araC/xylS-type" evidence="4">
    <location>
        <begin position="56"/>
        <end position="153"/>
    </location>
</feature>
<evidence type="ECO:0000256" key="2">
    <source>
        <dbReference type="ARBA" id="ARBA00023125"/>
    </source>
</evidence>
<keyword evidence="6" id="KW-1185">Reference proteome</keyword>
<dbReference type="SMART" id="SM00342">
    <property type="entry name" value="HTH_ARAC"/>
    <property type="match status" value="1"/>
</dbReference>
<evidence type="ECO:0000313" key="6">
    <source>
        <dbReference type="Proteomes" id="UP000318815"/>
    </source>
</evidence>
<dbReference type="InterPro" id="IPR050204">
    <property type="entry name" value="AraC_XylS_family_regulators"/>
</dbReference>
<evidence type="ECO:0000313" key="5">
    <source>
        <dbReference type="EMBL" id="TWV99009.1"/>
    </source>
</evidence>
<reference evidence="5 6" key="1">
    <citation type="submission" date="2019-08" db="EMBL/GenBank/DDBJ databases">
        <title>Whole genome sequencing of chitin degrading bacteria Chitinophaga pinensis YS16.</title>
        <authorList>
            <person name="Singh R.P."/>
            <person name="Manchanda G."/>
            <person name="Maurya I.K."/>
            <person name="Joshi N.K."/>
            <person name="Srivastava A.K."/>
        </authorList>
    </citation>
    <scope>NUCLEOTIDE SEQUENCE [LARGE SCALE GENOMIC DNA]</scope>
    <source>
        <strain evidence="5 6">YS-16</strain>
    </source>
</reference>
<name>A0A5C6LR98_9BACT</name>
<proteinExistence type="predicted"/>
<dbReference type="PROSITE" id="PS01124">
    <property type="entry name" value="HTH_ARAC_FAMILY_2"/>
    <property type="match status" value="1"/>
</dbReference>
<dbReference type="InterPro" id="IPR018060">
    <property type="entry name" value="HTH_AraC"/>
</dbReference>
<dbReference type="OrthoDB" id="4480133at2"/>
<dbReference type="GO" id="GO:0003700">
    <property type="term" value="F:DNA-binding transcription factor activity"/>
    <property type="evidence" value="ECO:0007669"/>
    <property type="project" value="InterPro"/>
</dbReference>
<dbReference type="PANTHER" id="PTHR46796">
    <property type="entry name" value="HTH-TYPE TRANSCRIPTIONAL ACTIVATOR RHAS-RELATED"/>
    <property type="match status" value="1"/>
</dbReference>
<comment type="caution">
    <text evidence="5">The sequence shown here is derived from an EMBL/GenBank/DDBJ whole genome shotgun (WGS) entry which is preliminary data.</text>
</comment>
<gene>
    <name evidence="5" type="ORF">FEF09_18295</name>
</gene>
<dbReference type="GO" id="GO:0043565">
    <property type="term" value="F:sequence-specific DNA binding"/>
    <property type="evidence" value="ECO:0007669"/>
    <property type="project" value="InterPro"/>
</dbReference>
<dbReference type="EMBL" id="VOHS01000019">
    <property type="protein sequence ID" value="TWV99009.1"/>
    <property type="molecule type" value="Genomic_DNA"/>
</dbReference>
<dbReference type="AlphaFoldDB" id="A0A5C6LR98"/>
<dbReference type="InterPro" id="IPR009057">
    <property type="entry name" value="Homeodomain-like_sf"/>
</dbReference>
<evidence type="ECO:0000256" key="3">
    <source>
        <dbReference type="ARBA" id="ARBA00023163"/>
    </source>
</evidence>
<dbReference type="Gene3D" id="1.10.10.60">
    <property type="entry name" value="Homeodomain-like"/>
    <property type="match status" value="1"/>
</dbReference>
<protein>
    <submittedName>
        <fullName evidence="5">Helix-turn-helix transcriptional regulator</fullName>
    </submittedName>
</protein>